<keyword evidence="3 9" id="KW-0418">Kinase</keyword>
<protein>
    <submittedName>
        <fullName evidence="9">Bifunctional fucokinase/L-fucose-1-P-guanylyltransferase</fullName>
    </submittedName>
</protein>
<comment type="similarity">
    <text evidence="5">Belongs to the GHMP kinase family.</text>
</comment>
<evidence type="ECO:0000256" key="1">
    <source>
        <dbReference type="ARBA" id="ARBA00022679"/>
    </source>
</evidence>
<evidence type="ECO:0000256" key="2">
    <source>
        <dbReference type="ARBA" id="ARBA00022741"/>
    </source>
</evidence>
<evidence type="ECO:0000259" key="8">
    <source>
        <dbReference type="Pfam" id="PF08544"/>
    </source>
</evidence>
<dbReference type="Proteomes" id="UP000443153">
    <property type="component" value="Unassembled WGS sequence"/>
</dbReference>
<keyword evidence="9" id="KW-0548">Nucleotidyltransferase</keyword>
<keyword evidence="10" id="KW-1185">Reference proteome</keyword>
<dbReference type="PANTHER" id="PTHR32463">
    <property type="entry name" value="L-FUCOSE KINASE"/>
    <property type="match status" value="1"/>
</dbReference>
<dbReference type="EMBL" id="WKJH01000006">
    <property type="protein sequence ID" value="MRX64559.1"/>
    <property type="molecule type" value="Genomic_DNA"/>
</dbReference>
<dbReference type="SUPFAM" id="SSF54211">
    <property type="entry name" value="Ribosomal protein S5 domain 2-like"/>
    <property type="match status" value="1"/>
</dbReference>
<dbReference type="RefSeq" id="WP_154366550.1">
    <property type="nucleotide sequence ID" value="NZ_WKJH01000006.1"/>
</dbReference>
<dbReference type="InterPro" id="IPR036554">
    <property type="entry name" value="GHMP_kinase_C_sf"/>
</dbReference>
<dbReference type="OrthoDB" id="9795543at2"/>
<dbReference type="SUPFAM" id="SSF55060">
    <property type="entry name" value="GHMP Kinase, C-terminal domain"/>
    <property type="match status" value="1"/>
</dbReference>
<dbReference type="InterPro" id="IPR020568">
    <property type="entry name" value="Ribosomal_Su5_D2-typ_SF"/>
</dbReference>
<evidence type="ECO:0000313" key="10">
    <source>
        <dbReference type="Proteomes" id="UP000443153"/>
    </source>
</evidence>
<evidence type="ECO:0000259" key="7">
    <source>
        <dbReference type="Pfam" id="PF07959"/>
    </source>
</evidence>
<dbReference type="NCBIfam" id="NF009948">
    <property type="entry name" value="PRK13412.1"/>
    <property type="match status" value="1"/>
</dbReference>
<sequence>MKKLLSLPQNLVNYFHQIEDKDKESWFCASDPEGSHVGSGGGTAWLLKEMWKNSETDFNEWLKQEKRIIMHAGGQSRRLPAYAPSGKILTPIPVFRWERGQKINQNLLDLQIPLYEKILQKSPKSLNTLIASGDVYIQSDKNIKELPDVDIVCYGLWANAELATNHGVFVCNKNASEELLYMLQKPSPKILKNLSQDQLFLMDIGIWVLSDKAVNVLLKHSGYSLGKNGRLLTPENLSFYDLYSDFGLNMGSHTEGKNPEINDLKISILPLPKGEFYHFGTSRELISSTLSIQNRIIDQRSILHKDDKPHSSMFVQNADIKIKLRPDQRNLWIENSYIGENWELQSEHIITGVPENNWELKLSTGVCLDIVPIDGDSYCIRPYGFFDAFRGPLNVDSTVWMGESFANWLLHRGVAFPDLDFPEDTDLQAAAIFPVLKLNGSFGELLTWMINPSKNKELLSLWLSCERLSANDISKRASLSRLYDQRELFRNKNIVQLHSNYTKSVFYQSDLNYIAQHVAQNKIDLKPNLSFDNTFQQMQEFMFQAKIKKYLNQDNTIEEQKAFDLLGDIIVDSLGYEQPEPQLNIFHDQIVWGRSPVRIDIAGGWTDTPPYSIAYGGAVVNMAINLNGQPPLQVYIKPSKEYKVILRSIDIGVREDISTYEEISGFKQVGSAFSIPKAALFLSGFNDKSSFKDLEEHLKAFGSGIEITMLAAIPKGSGLGTSSILSATVLGALSDFCGLKWDQNDLNQRTLVLEQLLTTGGGWQDQFGGILPGIKLIETQKGGNQTPNISWAPEFIFSKPENKARMLLYYTGITRTAKNILSEIVTGMFLNESRNTKILKDIKEHAFETFKILQSANFEDFSDCVALTWEQKKKLDRGINPPEIDKLIDIIKDYASAYKLPGAGGGGYLYIIAKDPNAAGIIRKLLNENPLNDRARFVDIDLSSTGFQVTRS</sequence>
<feature type="domain" description="GHMP kinase N-terminal" evidence="6">
    <location>
        <begin position="693"/>
        <end position="767"/>
    </location>
</feature>
<dbReference type="GO" id="GO:0005524">
    <property type="term" value="F:ATP binding"/>
    <property type="evidence" value="ECO:0007669"/>
    <property type="project" value="UniProtKB-KW"/>
</dbReference>
<dbReference type="PRINTS" id="PR00960">
    <property type="entry name" value="LMBPPROTEIN"/>
</dbReference>
<evidence type="ECO:0000256" key="5">
    <source>
        <dbReference type="ARBA" id="ARBA00038121"/>
    </source>
</evidence>
<dbReference type="InterPro" id="IPR012887">
    <property type="entry name" value="GDP_fucose_pyrophosphorylase"/>
</dbReference>
<dbReference type="Gene3D" id="3.30.230.120">
    <property type="match status" value="1"/>
</dbReference>
<accession>A0A6I2MP65</accession>
<name>A0A6I2MP65_9FLAO</name>
<evidence type="ECO:0000259" key="6">
    <source>
        <dbReference type="Pfam" id="PF00288"/>
    </source>
</evidence>
<dbReference type="PANTHER" id="PTHR32463:SF0">
    <property type="entry name" value="L-FUCOSE KINASE"/>
    <property type="match status" value="1"/>
</dbReference>
<dbReference type="InterPro" id="IPR001174">
    <property type="entry name" value="HddA/FKP"/>
</dbReference>
<dbReference type="Pfam" id="PF00288">
    <property type="entry name" value="GHMP_kinases_N"/>
    <property type="match status" value="1"/>
</dbReference>
<dbReference type="InterPro" id="IPR013750">
    <property type="entry name" value="GHMP_kinase_C_dom"/>
</dbReference>
<dbReference type="Pfam" id="PF07959">
    <property type="entry name" value="Fucose_pyrophosphorylase"/>
    <property type="match status" value="2"/>
</dbReference>
<dbReference type="InterPro" id="IPR006204">
    <property type="entry name" value="GHMP_kinase_N_dom"/>
</dbReference>
<evidence type="ECO:0000256" key="4">
    <source>
        <dbReference type="ARBA" id="ARBA00022840"/>
    </source>
</evidence>
<feature type="domain" description="GDP-fucose pyrophosphorylase" evidence="7">
    <location>
        <begin position="62"/>
        <end position="251"/>
    </location>
</feature>
<dbReference type="InterPro" id="IPR052203">
    <property type="entry name" value="GHMP_Kinase-Related"/>
</dbReference>
<evidence type="ECO:0000256" key="3">
    <source>
        <dbReference type="ARBA" id="ARBA00022777"/>
    </source>
</evidence>
<dbReference type="GO" id="GO:0042352">
    <property type="term" value="P:GDP-L-fucose salvage"/>
    <property type="evidence" value="ECO:0007669"/>
    <property type="project" value="TreeGrafter"/>
</dbReference>
<dbReference type="GO" id="GO:0016779">
    <property type="term" value="F:nucleotidyltransferase activity"/>
    <property type="evidence" value="ECO:0007669"/>
    <property type="project" value="UniProtKB-KW"/>
</dbReference>
<comment type="caution">
    <text evidence="9">The sequence shown here is derived from an EMBL/GenBank/DDBJ whole genome shotgun (WGS) entry which is preliminary data.</text>
</comment>
<organism evidence="9 10">
    <name type="scientific">Maribacter luteus</name>
    <dbReference type="NCBI Taxonomy" id="2594478"/>
    <lineage>
        <taxon>Bacteria</taxon>
        <taxon>Pseudomonadati</taxon>
        <taxon>Bacteroidota</taxon>
        <taxon>Flavobacteriia</taxon>
        <taxon>Flavobacteriales</taxon>
        <taxon>Flavobacteriaceae</taxon>
        <taxon>Maribacter</taxon>
    </lineage>
</organism>
<keyword evidence="4" id="KW-0067">ATP-binding</keyword>
<keyword evidence="1 9" id="KW-0808">Transferase</keyword>
<evidence type="ECO:0000313" key="9">
    <source>
        <dbReference type="EMBL" id="MRX64559.1"/>
    </source>
</evidence>
<reference evidence="9 10" key="1">
    <citation type="submission" date="2019-11" db="EMBL/GenBank/DDBJ databases">
        <title>Maribacter lutea sp. nov., a marine bacterium isolated from intertidal sand.</title>
        <authorList>
            <person name="Liu A."/>
        </authorList>
    </citation>
    <scope>NUCLEOTIDE SEQUENCE [LARGE SCALE GENOMIC DNA]</scope>
    <source>
        <strain evidence="9 10">RZ05</strain>
    </source>
</reference>
<feature type="domain" description="GHMP kinase C-terminal" evidence="8">
    <location>
        <begin position="854"/>
        <end position="924"/>
    </location>
</feature>
<keyword evidence="2" id="KW-0547">Nucleotide-binding</keyword>
<feature type="domain" description="GDP-fucose pyrophosphorylase" evidence="7">
    <location>
        <begin position="262"/>
        <end position="437"/>
    </location>
</feature>
<dbReference type="GO" id="GO:0050201">
    <property type="term" value="F:fucokinase activity"/>
    <property type="evidence" value="ECO:0007669"/>
    <property type="project" value="TreeGrafter"/>
</dbReference>
<proteinExistence type="inferred from homology"/>
<gene>
    <name evidence="9" type="primary">fkp</name>
    <name evidence="9" type="ORF">GJ691_10290</name>
</gene>
<dbReference type="AlphaFoldDB" id="A0A6I2MP65"/>
<dbReference type="Pfam" id="PF08544">
    <property type="entry name" value="GHMP_kinases_C"/>
    <property type="match status" value="1"/>
</dbReference>